<reference evidence="8 9" key="1">
    <citation type="submission" date="2018-04" db="EMBL/GenBank/DDBJ databases">
        <title>Novel Campyloabacter and Helicobacter Species and Strains.</title>
        <authorList>
            <person name="Mannion A.J."/>
            <person name="Shen Z."/>
            <person name="Fox J.G."/>
        </authorList>
    </citation>
    <scope>NUCLEOTIDE SEQUENCE [LARGE SCALE GENOMIC DNA]</scope>
    <source>
        <strain evidence="8 9">MIT 04-9362</strain>
    </source>
</reference>
<sequence length="204" mass="22978">MKAVILANGDFPKKQNLISEILCANFLIACDGAVKHLKKISKEPDIIIGDLDSISKSLKKKFSTKIIHIQEQETNDLTKAFFYCIQKGFKHIEIFGATGKREDHTLANIFLLYHYSKYAQVCIKSDFGTFEIHNTPCSIASFKGQQISIFCLDTTCKLTSQALKYPLKNLSLKNLSQGTLNEALEDNFKISSSKKTQIIVYKKS</sequence>
<dbReference type="EMBL" id="NXLX01000004">
    <property type="protein sequence ID" value="RDU74207.1"/>
    <property type="molecule type" value="Genomic_DNA"/>
</dbReference>
<dbReference type="PANTHER" id="PTHR41299:SF1">
    <property type="entry name" value="THIAMINE PYROPHOSPHOKINASE"/>
    <property type="match status" value="1"/>
</dbReference>
<keyword evidence="2" id="KW-0547">Nucleotide-binding</keyword>
<dbReference type="EC" id="2.7.6.2" evidence="5"/>
<dbReference type="OrthoDB" id="7057856at2"/>
<dbReference type="CDD" id="cd07995">
    <property type="entry name" value="TPK"/>
    <property type="match status" value="1"/>
</dbReference>
<evidence type="ECO:0000256" key="3">
    <source>
        <dbReference type="ARBA" id="ARBA00022777"/>
    </source>
</evidence>
<dbReference type="Gene3D" id="3.40.50.10240">
    <property type="entry name" value="Thiamin pyrophosphokinase, catalytic domain"/>
    <property type="match status" value="1"/>
</dbReference>
<dbReference type="InterPro" id="IPR049442">
    <property type="entry name" value="Thi_PPkinase-like_C"/>
</dbReference>
<evidence type="ECO:0000313" key="9">
    <source>
        <dbReference type="Proteomes" id="UP000256695"/>
    </source>
</evidence>
<dbReference type="InterPro" id="IPR006282">
    <property type="entry name" value="Thi_PPkinase"/>
</dbReference>
<dbReference type="GO" id="GO:0006772">
    <property type="term" value="P:thiamine metabolic process"/>
    <property type="evidence" value="ECO:0007669"/>
    <property type="project" value="UniProtKB-UniRule"/>
</dbReference>
<dbReference type="AlphaFoldDB" id="A0A3D8J9P2"/>
<proteinExistence type="predicted"/>
<comment type="caution">
    <text evidence="8">The sequence shown here is derived from an EMBL/GenBank/DDBJ whole genome shotgun (WGS) entry which is preliminary data.</text>
</comment>
<organism evidence="8 9">
    <name type="scientific">Helicobacter anseris</name>
    <dbReference type="NCBI Taxonomy" id="375926"/>
    <lineage>
        <taxon>Bacteria</taxon>
        <taxon>Pseudomonadati</taxon>
        <taxon>Campylobacterota</taxon>
        <taxon>Epsilonproteobacteria</taxon>
        <taxon>Campylobacterales</taxon>
        <taxon>Helicobacteraceae</taxon>
        <taxon>Helicobacter</taxon>
    </lineage>
</organism>
<feature type="domain" description="Thiamin pyrophosphokinase-like substrate-binding" evidence="7">
    <location>
        <begin position="128"/>
        <end position="195"/>
    </location>
</feature>
<dbReference type="NCBIfam" id="TIGR01378">
    <property type="entry name" value="thi_PPkinase"/>
    <property type="match status" value="1"/>
</dbReference>
<dbReference type="GO" id="GO:0016301">
    <property type="term" value="F:kinase activity"/>
    <property type="evidence" value="ECO:0007669"/>
    <property type="project" value="UniProtKB-KW"/>
</dbReference>
<evidence type="ECO:0000256" key="1">
    <source>
        <dbReference type="ARBA" id="ARBA00022679"/>
    </source>
</evidence>
<evidence type="ECO:0000259" key="7">
    <source>
        <dbReference type="Pfam" id="PF21275"/>
    </source>
</evidence>
<dbReference type="GO" id="GO:0004788">
    <property type="term" value="F:thiamine diphosphokinase activity"/>
    <property type="evidence" value="ECO:0007669"/>
    <property type="project" value="UniProtKB-UniRule"/>
</dbReference>
<dbReference type="RefSeq" id="WP_115578715.1">
    <property type="nucleotide sequence ID" value="NZ_NXLX01000004.1"/>
</dbReference>
<evidence type="ECO:0000313" key="8">
    <source>
        <dbReference type="EMBL" id="RDU74207.1"/>
    </source>
</evidence>
<protein>
    <recommendedName>
        <fullName evidence="5">Thiamine diphosphokinase</fullName>
        <ecNumber evidence="5">2.7.6.2</ecNumber>
    </recommendedName>
</protein>
<evidence type="ECO:0000256" key="5">
    <source>
        <dbReference type="NCBIfam" id="TIGR01378"/>
    </source>
</evidence>
<dbReference type="GO" id="GO:0005524">
    <property type="term" value="F:ATP binding"/>
    <property type="evidence" value="ECO:0007669"/>
    <property type="project" value="UniProtKB-KW"/>
</dbReference>
<keyword evidence="9" id="KW-1185">Reference proteome</keyword>
<evidence type="ECO:0000256" key="2">
    <source>
        <dbReference type="ARBA" id="ARBA00022741"/>
    </source>
</evidence>
<keyword evidence="4" id="KW-0067">ATP-binding</keyword>
<dbReference type="Proteomes" id="UP000256695">
    <property type="component" value="Unassembled WGS sequence"/>
</dbReference>
<feature type="domain" description="Thiamin pyrophosphokinase catalytic" evidence="6">
    <location>
        <begin position="24"/>
        <end position="119"/>
    </location>
</feature>
<name>A0A3D8J9P2_9HELI</name>
<dbReference type="SUPFAM" id="SSF63999">
    <property type="entry name" value="Thiamin pyrophosphokinase, catalytic domain"/>
    <property type="match status" value="1"/>
</dbReference>
<dbReference type="Pfam" id="PF21275">
    <property type="entry name" value="Thi_PPkinase_C"/>
    <property type="match status" value="1"/>
</dbReference>
<dbReference type="Pfam" id="PF04263">
    <property type="entry name" value="TPK_catalytic"/>
    <property type="match status" value="1"/>
</dbReference>
<evidence type="ECO:0000256" key="4">
    <source>
        <dbReference type="ARBA" id="ARBA00022840"/>
    </source>
</evidence>
<keyword evidence="3 8" id="KW-0418">Kinase</keyword>
<evidence type="ECO:0000259" key="6">
    <source>
        <dbReference type="Pfam" id="PF04263"/>
    </source>
</evidence>
<dbReference type="InterPro" id="IPR036759">
    <property type="entry name" value="TPK_catalytic_sf"/>
</dbReference>
<gene>
    <name evidence="8" type="ORF">CQA57_02765</name>
</gene>
<dbReference type="GO" id="GO:0030975">
    <property type="term" value="F:thiamine binding"/>
    <property type="evidence" value="ECO:0007669"/>
    <property type="project" value="InterPro"/>
</dbReference>
<keyword evidence="1" id="KW-0808">Transferase</keyword>
<accession>A0A3D8J9P2</accession>
<dbReference type="GO" id="GO:0009229">
    <property type="term" value="P:thiamine diphosphate biosynthetic process"/>
    <property type="evidence" value="ECO:0007669"/>
    <property type="project" value="InterPro"/>
</dbReference>
<dbReference type="InterPro" id="IPR053149">
    <property type="entry name" value="TPK"/>
</dbReference>
<dbReference type="InterPro" id="IPR007371">
    <property type="entry name" value="TPK_catalytic"/>
</dbReference>
<dbReference type="PANTHER" id="PTHR41299">
    <property type="entry name" value="THIAMINE PYROPHOSPHOKINASE"/>
    <property type="match status" value="1"/>
</dbReference>